<dbReference type="Pfam" id="PF07989">
    <property type="entry name" value="Cnn_1N"/>
    <property type="match status" value="1"/>
</dbReference>
<feature type="coiled-coil region" evidence="3">
    <location>
        <begin position="216"/>
        <end position="278"/>
    </location>
</feature>
<dbReference type="GO" id="GO:0005737">
    <property type="term" value="C:cytoplasm"/>
    <property type="evidence" value="ECO:0007669"/>
    <property type="project" value="UniProtKB-SubCell"/>
</dbReference>
<feature type="compositionally biased region" description="Polar residues" evidence="4">
    <location>
        <begin position="573"/>
        <end position="590"/>
    </location>
</feature>
<evidence type="ECO:0000256" key="1">
    <source>
        <dbReference type="ARBA" id="ARBA00004496"/>
    </source>
</evidence>
<feature type="compositionally biased region" description="Low complexity" evidence="4">
    <location>
        <begin position="43"/>
        <end position="71"/>
    </location>
</feature>
<dbReference type="OrthoDB" id="10251744at2759"/>
<evidence type="ECO:0000313" key="7">
    <source>
        <dbReference type="Proteomes" id="UP000076874"/>
    </source>
</evidence>
<protein>
    <recommendedName>
        <fullName evidence="5">Centrosomin N-terminal motif 1 domain-containing protein</fullName>
    </recommendedName>
</protein>
<evidence type="ECO:0000256" key="2">
    <source>
        <dbReference type="ARBA" id="ARBA00022490"/>
    </source>
</evidence>
<feature type="compositionally biased region" description="Polar residues" evidence="4">
    <location>
        <begin position="513"/>
        <end position="523"/>
    </location>
</feature>
<organism evidence="6 7">
    <name type="scientific">Niveomyces insectorum RCEF 264</name>
    <dbReference type="NCBI Taxonomy" id="1081102"/>
    <lineage>
        <taxon>Eukaryota</taxon>
        <taxon>Fungi</taxon>
        <taxon>Dikarya</taxon>
        <taxon>Ascomycota</taxon>
        <taxon>Pezizomycotina</taxon>
        <taxon>Sordariomycetes</taxon>
        <taxon>Hypocreomycetidae</taxon>
        <taxon>Hypocreales</taxon>
        <taxon>Cordycipitaceae</taxon>
        <taxon>Niveomyces</taxon>
    </lineage>
</organism>
<evidence type="ECO:0000256" key="4">
    <source>
        <dbReference type="SAM" id="MobiDB-lite"/>
    </source>
</evidence>
<feature type="compositionally biased region" description="Basic and acidic residues" evidence="4">
    <location>
        <begin position="545"/>
        <end position="567"/>
    </location>
</feature>
<feature type="region of interest" description="Disordered" evidence="4">
    <location>
        <begin position="1"/>
        <end position="122"/>
    </location>
</feature>
<feature type="compositionally biased region" description="Basic and acidic residues" evidence="4">
    <location>
        <begin position="100"/>
        <end position="112"/>
    </location>
</feature>
<feature type="region of interest" description="Disordered" evidence="4">
    <location>
        <begin position="513"/>
        <end position="697"/>
    </location>
</feature>
<evidence type="ECO:0000259" key="5">
    <source>
        <dbReference type="Pfam" id="PF07989"/>
    </source>
</evidence>
<dbReference type="GO" id="GO:0005815">
    <property type="term" value="C:microtubule organizing center"/>
    <property type="evidence" value="ECO:0007669"/>
    <property type="project" value="InterPro"/>
</dbReference>
<comment type="subcellular location">
    <subcellularLocation>
        <location evidence="1">Cytoplasm</location>
    </subcellularLocation>
</comment>
<comment type="caution">
    <text evidence="6">The sequence shown here is derived from an EMBL/GenBank/DDBJ whole genome shotgun (WGS) entry which is preliminary data.</text>
</comment>
<feature type="region of interest" description="Disordered" evidence="4">
    <location>
        <begin position="714"/>
        <end position="737"/>
    </location>
</feature>
<name>A0A167P0D9_9HYPO</name>
<proteinExistence type="predicted"/>
<feature type="region of interest" description="Disordered" evidence="4">
    <location>
        <begin position="459"/>
        <end position="489"/>
    </location>
</feature>
<feature type="compositionally biased region" description="Polar residues" evidence="4">
    <location>
        <begin position="468"/>
        <end position="486"/>
    </location>
</feature>
<feature type="compositionally biased region" description="Low complexity" evidence="4">
    <location>
        <begin position="833"/>
        <end position="865"/>
    </location>
</feature>
<accession>A0A167P0D9</accession>
<feature type="compositionally biased region" description="Basic and acidic residues" evidence="4">
    <location>
        <begin position="591"/>
        <end position="602"/>
    </location>
</feature>
<gene>
    <name evidence="6" type="ORF">SPI_07759</name>
</gene>
<feature type="compositionally biased region" description="Polar residues" evidence="4">
    <location>
        <begin position="821"/>
        <end position="832"/>
    </location>
</feature>
<dbReference type="InterPro" id="IPR012943">
    <property type="entry name" value="Cnn_1N"/>
</dbReference>
<reference evidence="6 7" key="1">
    <citation type="journal article" date="2016" name="Genome Biol. Evol.">
        <title>Divergent and convergent evolution of fungal pathogenicity.</title>
        <authorList>
            <person name="Shang Y."/>
            <person name="Xiao G."/>
            <person name="Zheng P."/>
            <person name="Cen K."/>
            <person name="Zhan S."/>
            <person name="Wang C."/>
        </authorList>
    </citation>
    <scope>NUCLEOTIDE SEQUENCE [LARGE SCALE GENOMIC DNA]</scope>
    <source>
        <strain evidence="6 7">RCEF 264</strain>
    </source>
</reference>
<evidence type="ECO:0000256" key="3">
    <source>
        <dbReference type="SAM" id="Coils"/>
    </source>
</evidence>
<feature type="compositionally biased region" description="Acidic residues" evidence="4">
    <location>
        <begin position="687"/>
        <end position="697"/>
    </location>
</feature>
<keyword evidence="2" id="KW-0963">Cytoplasm</keyword>
<feature type="region of interest" description="Disordered" evidence="4">
    <location>
        <begin position="809"/>
        <end position="901"/>
    </location>
</feature>
<dbReference type="EMBL" id="AZHD01000017">
    <property type="protein sequence ID" value="OAA56148.1"/>
    <property type="molecule type" value="Genomic_DNA"/>
</dbReference>
<dbReference type="Proteomes" id="UP000076874">
    <property type="component" value="Unassembled WGS sequence"/>
</dbReference>
<evidence type="ECO:0000313" key="6">
    <source>
        <dbReference type="EMBL" id="OAA56148.1"/>
    </source>
</evidence>
<feature type="compositionally biased region" description="Polar residues" evidence="4">
    <location>
        <begin position="627"/>
        <end position="643"/>
    </location>
</feature>
<feature type="domain" description="Centrosomin N-terminal motif 1" evidence="5">
    <location>
        <begin position="188"/>
        <end position="254"/>
    </location>
</feature>
<feature type="region of interest" description="Disordered" evidence="4">
    <location>
        <begin position="135"/>
        <end position="182"/>
    </location>
</feature>
<feature type="compositionally biased region" description="Low complexity" evidence="4">
    <location>
        <begin position="87"/>
        <end position="97"/>
    </location>
</feature>
<feature type="region of interest" description="Disordered" evidence="4">
    <location>
        <begin position="401"/>
        <end position="434"/>
    </location>
</feature>
<keyword evidence="7" id="KW-1185">Reference proteome</keyword>
<dbReference type="AlphaFoldDB" id="A0A167P0D9"/>
<sequence>METPSPAHFSNARDRSRRPSHTPTTTMRSGISAASDFRRSAQSSDRSVTDSASSPQPSQQLQHPPLQTPHASHLVHRFQDDAHHRVSTVPSSTGSSGLRPGRESSEELKTSDSRPLLSATSSYLQEKLLRERRFENERCSSRMSNDKMSVSPDLRATQSSPARGPYDIHRPKSSGGNFDAGKKKSVGLKEMEQILTSLHKQNFDLKLELYHRREKQTTLEERCENLETEKHELEDMNDRLMSELEMRDKAVEEAVAMIISLEARLEQLLQHRETTERVNRDHFFATDAGSRHALSSTPSNATSNAFPTLPTAAAAEPKADDVHSMNRMPSFISERSERTENLRNVFLGARGNSLISLPRTAEDLTDAADPRDAANRIASPSLSVLSESSFLSIYGKKKDSTAILPPTATQRPASPVDPVRNGTESPPEGEVPDGSAADVVAHALATITAPSDAATNACRPVAAKASTPGKTRSSSANRTNTASGNLHSLAGFLGKSSPLQQLEQMELSLQAMNDASPPTSQENVGRKDASTRYIHSQDFSGPYPKQEKKDALRRVRTDAPFAREHHNLPPTPDTISTSTLRRYKNSSDTLSQDKEASNDRSSHAVSDAETSWSSNGENKRRPAVELSANNGPVTQPPSTTAFNSRRHEANERSSYFDSRLRIPARPRSADETTLSHHGRGSGWGDSESSEDDLDIDGNDSASLHDYWLRESLRPTGQALAPTQRSRSRKTGRLSPDLFNFPTTSNGWATTAMFGTLDGRGYHGSVSGGAGAAPLAHTLDALGASLPTPAAGLFESTGLLASPLPYSIGSGVTAGPPPPPNRRSSLHAQTGSTHGIPSLGSSSRSGSRHGTITGTPGTPATPAHPGSGFPNSRSRKSPVKSGTAGSYSATTMSRSDSYDSRAHRGGSAVIRTAYGNDVRLCSFVKKRTDACNCNNCTSVGSSSADVTGWAAIFSNAVHRKWNRLT</sequence>
<dbReference type="STRING" id="1081102.A0A167P0D9"/>
<feature type="compositionally biased region" description="Polar residues" evidence="4">
    <location>
        <begin position="882"/>
        <end position="894"/>
    </location>
</feature>
<keyword evidence="3" id="KW-0175">Coiled coil</keyword>